<dbReference type="Pfam" id="PF00589">
    <property type="entry name" value="Phage_integrase"/>
    <property type="match status" value="1"/>
</dbReference>
<dbReference type="PROSITE" id="PS51898">
    <property type="entry name" value="TYR_RECOMBINASE"/>
    <property type="match status" value="1"/>
</dbReference>
<gene>
    <name evidence="3" type="ORF">ACFQ08_00885</name>
</gene>
<evidence type="ECO:0000313" key="3">
    <source>
        <dbReference type="EMBL" id="MFD0883122.1"/>
    </source>
</evidence>
<protein>
    <submittedName>
        <fullName evidence="3">Tyrosine-type recombinase/integrase</fullName>
    </submittedName>
</protein>
<dbReference type="InterPro" id="IPR011010">
    <property type="entry name" value="DNA_brk_join_enz"/>
</dbReference>
<dbReference type="Gene3D" id="1.10.443.10">
    <property type="entry name" value="Intergrase catalytic core"/>
    <property type="match status" value="1"/>
</dbReference>
<feature type="domain" description="Tyr recombinase" evidence="2">
    <location>
        <begin position="1"/>
        <end position="95"/>
    </location>
</feature>
<proteinExistence type="predicted"/>
<evidence type="ECO:0000256" key="1">
    <source>
        <dbReference type="ARBA" id="ARBA00023172"/>
    </source>
</evidence>
<dbReference type="Proteomes" id="UP001597024">
    <property type="component" value="Unassembled WGS sequence"/>
</dbReference>
<evidence type="ECO:0000259" key="2">
    <source>
        <dbReference type="PROSITE" id="PS51898"/>
    </source>
</evidence>
<keyword evidence="1" id="KW-0233">DNA recombination</keyword>
<reference evidence="4" key="1">
    <citation type="journal article" date="2019" name="Int. J. Syst. Evol. Microbiol.">
        <title>The Global Catalogue of Microorganisms (GCM) 10K type strain sequencing project: providing services to taxonomists for standard genome sequencing and annotation.</title>
        <authorList>
            <consortium name="The Broad Institute Genomics Platform"/>
            <consortium name="The Broad Institute Genome Sequencing Center for Infectious Disease"/>
            <person name="Wu L."/>
            <person name="Ma J."/>
        </authorList>
    </citation>
    <scope>NUCLEOTIDE SEQUENCE [LARGE SCALE GENOMIC DNA]</scope>
    <source>
        <strain evidence="4">CCUG 62974</strain>
    </source>
</reference>
<accession>A0ABW3DJN0</accession>
<dbReference type="SUPFAM" id="SSF56349">
    <property type="entry name" value="DNA breaking-rejoining enzymes"/>
    <property type="match status" value="1"/>
</dbReference>
<keyword evidence="4" id="KW-1185">Reference proteome</keyword>
<dbReference type="InterPro" id="IPR013762">
    <property type="entry name" value="Integrase-like_cat_sf"/>
</dbReference>
<dbReference type="EMBL" id="JBHTHX010000008">
    <property type="protein sequence ID" value="MFD0883122.1"/>
    <property type="molecule type" value="Genomic_DNA"/>
</dbReference>
<sequence>MPSRFICSAPDGLVFVGEKGAQLRRSNFTRVWAKAVTEAGIPKIHIHDLRHTGNTLAAMTGASLKELMARMGHSSAKAAMVYLHAAKDRDRAIADALGEIVKEGLSLISRSTDLA</sequence>
<organism evidence="3 4">
    <name type="scientific">Streptosporangium algeriense</name>
    <dbReference type="NCBI Taxonomy" id="1682748"/>
    <lineage>
        <taxon>Bacteria</taxon>
        <taxon>Bacillati</taxon>
        <taxon>Actinomycetota</taxon>
        <taxon>Actinomycetes</taxon>
        <taxon>Streptosporangiales</taxon>
        <taxon>Streptosporangiaceae</taxon>
        <taxon>Streptosporangium</taxon>
    </lineage>
</organism>
<name>A0ABW3DJN0_9ACTN</name>
<dbReference type="InterPro" id="IPR002104">
    <property type="entry name" value="Integrase_catalytic"/>
</dbReference>
<comment type="caution">
    <text evidence="3">The sequence shown here is derived from an EMBL/GenBank/DDBJ whole genome shotgun (WGS) entry which is preliminary data.</text>
</comment>
<evidence type="ECO:0000313" key="4">
    <source>
        <dbReference type="Proteomes" id="UP001597024"/>
    </source>
</evidence>